<dbReference type="AlphaFoldDB" id="A0AAJ5WU87"/>
<dbReference type="Proteomes" id="UP001220610">
    <property type="component" value="Chromosome"/>
</dbReference>
<reference evidence="1" key="1">
    <citation type="submission" date="2023-03" db="EMBL/GenBank/DDBJ databases">
        <title>Andean soil-derived lignocellulolytic bacterial consortium as a source of novel taxa and putative plastic-active enzymes.</title>
        <authorList>
            <person name="Diaz-Garcia L."/>
            <person name="Chuvochina M."/>
            <person name="Feuerriegel G."/>
            <person name="Bunk B."/>
            <person name="Sproer C."/>
            <person name="Streit W.R."/>
            <person name="Rodriguez L.M."/>
            <person name="Overmann J."/>
            <person name="Jimenez D.J."/>
        </authorList>
    </citation>
    <scope>NUCLEOTIDE SEQUENCE</scope>
    <source>
        <strain evidence="1">MAG 7</strain>
    </source>
</reference>
<evidence type="ECO:0000313" key="2">
    <source>
        <dbReference type="Proteomes" id="UP001220610"/>
    </source>
</evidence>
<name>A0AAJ5WU87_9BACT</name>
<dbReference type="InterPro" id="IPR032618">
    <property type="entry name" value="DUF4884"/>
</dbReference>
<protein>
    <submittedName>
        <fullName evidence="1">DUF4884 domain-containing protein</fullName>
    </submittedName>
</protein>
<evidence type="ECO:0000313" key="1">
    <source>
        <dbReference type="EMBL" id="WEK37494.1"/>
    </source>
</evidence>
<accession>A0AAJ5WU87</accession>
<proteinExistence type="predicted"/>
<organism evidence="1 2">
    <name type="scientific">Candidatus Pseudobacter hemicellulosilyticus</name>
    <dbReference type="NCBI Taxonomy" id="3121375"/>
    <lineage>
        <taxon>Bacteria</taxon>
        <taxon>Pseudomonadati</taxon>
        <taxon>Bacteroidota</taxon>
        <taxon>Chitinophagia</taxon>
        <taxon>Chitinophagales</taxon>
        <taxon>Chitinophagaceae</taxon>
        <taxon>Pseudobacter</taxon>
    </lineage>
</organism>
<gene>
    <name evidence="1" type="ORF">P0Y53_08265</name>
</gene>
<sequence length="82" mass="9341">MKLIIPLSLLCGLTSCISNSRPLQIGPSQNNQTYTVEYLFTHDGCKVYRFYDRGNYVYFTNCNGEAIAYDDSVVVSNRTIHH</sequence>
<dbReference type="EMBL" id="CP119311">
    <property type="protein sequence ID" value="WEK37494.1"/>
    <property type="molecule type" value="Genomic_DNA"/>
</dbReference>
<dbReference type="PROSITE" id="PS51257">
    <property type="entry name" value="PROKAR_LIPOPROTEIN"/>
    <property type="match status" value="1"/>
</dbReference>
<dbReference type="Pfam" id="PF16225">
    <property type="entry name" value="DUF4884"/>
    <property type="match status" value="1"/>
</dbReference>